<feature type="region of interest" description="Disordered" evidence="1">
    <location>
        <begin position="63"/>
        <end position="93"/>
    </location>
</feature>
<dbReference type="AlphaFoldDB" id="A0A5Z0BS59"/>
<accession>A0A5Z0BS59</accession>
<dbReference type="EMBL" id="AACINO010000013">
    <property type="protein sequence ID" value="EAK7108775.1"/>
    <property type="molecule type" value="Genomic_DNA"/>
</dbReference>
<proteinExistence type="predicted"/>
<reference evidence="3" key="1">
    <citation type="submission" date="2018-06" db="EMBL/GenBank/DDBJ databases">
        <authorList>
            <consortium name="NARMS: The National Antimicrobial Resistance Monitoring System"/>
        </authorList>
    </citation>
    <scope>NUCLEOTIDE SEQUENCE</scope>
    <source>
        <strain evidence="2">CVM N16C013</strain>
        <strain evidence="3">FSIS11810610</strain>
    </source>
</reference>
<dbReference type="InterPro" id="IPR058078">
    <property type="entry name" value="Cj0814-like"/>
</dbReference>
<name>A0A5Z0BS59_CAMJU</name>
<sequence>MSIFSINDNSNYGSMLSQAKANKESKENSKISFTNAFLKQNASKLSDIESKNSQTLARSEILSNNNALSNNSNSTNTTNTSNSTNLSINNTTQTASPNYNISSEFKNSIYTLKYKQADISTSTNTAYGYSVDKDGYMGSDFNKAAGLPEDFKIHKSTLDEIERKTENNSYTSDIKKYLGIDKYYTNIDMAETIKQYYNQFNQIINHAFNDTNKTSFTEADINSMPKGYISVGYKGLDFSDQSNPYNALGLVNHSNTKVSNVFKTDDEFHEAQAIQMGMMGIDFYPQKLNISTQSLSQGALMEGGFNPDMSVYPQNEDGSYSKEALFMSFLKSEGGYMVAGKNTTIAPQAMNYNLNVAKQSIPKYSNVDFDDIMTGKVDFASLLKGYAQDGWLDADIYAMEKGVAWQNTSIGYGGAWFDNQFNQAKANGWKASNESIDSYVNSIMDRLNNLIGQTRV</sequence>
<evidence type="ECO:0000313" key="3">
    <source>
        <dbReference type="EMBL" id="EAL5169526.1"/>
    </source>
</evidence>
<evidence type="ECO:0000313" key="2">
    <source>
        <dbReference type="EMBL" id="EAK7108775.1"/>
    </source>
</evidence>
<evidence type="ECO:0008006" key="4">
    <source>
        <dbReference type="Google" id="ProtNLM"/>
    </source>
</evidence>
<comment type="caution">
    <text evidence="3">The sequence shown here is derived from an EMBL/GenBank/DDBJ whole genome shotgun (WGS) entry which is preliminary data.</text>
</comment>
<protein>
    <recommendedName>
        <fullName evidence="4">Flagellar biosynthesis protein FlgG</fullName>
    </recommendedName>
</protein>
<dbReference type="NCBIfam" id="NF046095">
    <property type="entry name" value="flg_dep_Cj0814"/>
    <property type="match status" value="1"/>
</dbReference>
<gene>
    <name evidence="2" type="ORF">CNS02_03285</name>
    <name evidence="3" type="ORF">DPU76_03565</name>
</gene>
<organism evidence="3">
    <name type="scientific">Campylobacter jejuni</name>
    <dbReference type="NCBI Taxonomy" id="197"/>
    <lineage>
        <taxon>Bacteria</taxon>
        <taxon>Pseudomonadati</taxon>
        <taxon>Campylobacterota</taxon>
        <taxon>Epsilonproteobacteria</taxon>
        <taxon>Campylobacterales</taxon>
        <taxon>Campylobacteraceae</taxon>
        <taxon>Campylobacter</taxon>
    </lineage>
</organism>
<dbReference type="RefSeq" id="WP_087707221.1">
    <property type="nucleotide sequence ID" value="NZ_JAGTLD010000006.1"/>
</dbReference>
<dbReference type="EMBL" id="AACOXN010000011">
    <property type="protein sequence ID" value="EAL5169526.1"/>
    <property type="molecule type" value="Genomic_DNA"/>
</dbReference>
<evidence type="ECO:0000256" key="1">
    <source>
        <dbReference type="SAM" id="MobiDB-lite"/>
    </source>
</evidence>
<feature type="compositionally biased region" description="Low complexity" evidence="1">
    <location>
        <begin position="63"/>
        <end position="92"/>
    </location>
</feature>